<dbReference type="EMBL" id="SRLO01001032">
    <property type="protein sequence ID" value="TNN42491.1"/>
    <property type="molecule type" value="Genomic_DNA"/>
</dbReference>
<evidence type="ECO:0000313" key="2">
    <source>
        <dbReference type="Proteomes" id="UP000314294"/>
    </source>
</evidence>
<sequence>MNTARPRIPSPLETAGMLVLSRWWAACSSACLLRGVTLFRSSLRRLVRRCVRQGAPRCDGDRNRLRPRCVHLPRPKEGRAPHMWLQITCYYSQQTCTSDALVKRAPEGQIQL</sequence>
<gene>
    <name evidence="1" type="ORF">EYF80_047336</name>
</gene>
<name>A0A4Z2FN79_9TELE</name>
<reference evidence="1 2" key="1">
    <citation type="submission" date="2019-03" db="EMBL/GenBank/DDBJ databases">
        <title>First draft genome of Liparis tanakae, snailfish: a comprehensive survey of snailfish specific genes.</title>
        <authorList>
            <person name="Kim W."/>
            <person name="Song I."/>
            <person name="Jeong J.-H."/>
            <person name="Kim D."/>
            <person name="Kim S."/>
            <person name="Ryu S."/>
            <person name="Song J.Y."/>
            <person name="Lee S.K."/>
        </authorList>
    </citation>
    <scope>NUCLEOTIDE SEQUENCE [LARGE SCALE GENOMIC DNA]</scope>
    <source>
        <tissue evidence="1">Muscle</tissue>
    </source>
</reference>
<accession>A0A4Z2FN79</accession>
<organism evidence="1 2">
    <name type="scientific">Liparis tanakae</name>
    <name type="common">Tanaka's snailfish</name>
    <dbReference type="NCBI Taxonomy" id="230148"/>
    <lineage>
        <taxon>Eukaryota</taxon>
        <taxon>Metazoa</taxon>
        <taxon>Chordata</taxon>
        <taxon>Craniata</taxon>
        <taxon>Vertebrata</taxon>
        <taxon>Euteleostomi</taxon>
        <taxon>Actinopterygii</taxon>
        <taxon>Neopterygii</taxon>
        <taxon>Teleostei</taxon>
        <taxon>Neoteleostei</taxon>
        <taxon>Acanthomorphata</taxon>
        <taxon>Eupercaria</taxon>
        <taxon>Perciformes</taxon>
        <taxon>Cottioidei</taxon>
        <taxon>Cottales</taxon>
        <taxon>Liparidae</taxon>
        <taxon>Liparis</taxon>
    </lineage>
</organism>
<keyword evidence="2" id="KW-1185">Reference proteome</keyword>
<proteinExistence type="predicted"/>
<evidence type="ECO:0000313" key="1">
    <source>
        <dbReference type="EMBL" id="TNN42491.1"/>
    </source>
</evidence>
<dbReference type="AlphaFoldDB" id="A0A4Z2FN79"/>
<dbReference type="Proteomes" id="UP000314294">
    <property type="component" value="Unassembled WGS sequence"/>
</dbReference>
<protein>
    <submittedName>
        <fullName evidence="1">Uncharacterized protein</fullName>
    </submittedName>
</protein>
<comment type="caution">
    <text evidence="1">The sequence shown here is derived from an EMBL/GenBank/DDBJ whole genome shotgun (WGS) entry which is preliminary data.</text>
</comment>